<evidence type="ECO:0000313" key="1">
    <source>
        <dbReference type="EMBL" id="KAL3309829.1"/>
    </source>
</evidence>
<comment type="caution">
    <text evidence="1">The sequence shown here is derived from an EMBL/GenBank/DDBJ whole genome shotgun (WGS) entry which is preliminary data.</text>
</comment>
<evidence type="ECO:0000313" key="2">
    <source>
        <dbReference type="Proteomes" id="UP001626550"/>
    </source>
</evidence>
<proteinExistence type="predicted"/>
<protein>
    <submittedName>
        <fullName evidence="1">Uncharacterized protein</fullName>
    </submittedName>
</protein>
<dbReference type="SUPFAM" id="SSF144284">
    <property type="entry name" value="Sec2 N-terminal region"/>
    <property type="match status" value="1"/>
</dbReference>
<keyword evidence="2" id="KW-1185">Reference proteome</keyword>
<name>A0ABD2PR62_9PLAT</name>
<dbReference type="EMBL" id="JBJKFK010003505">
    <property type="protein sequence ID" value="KAL3309829.1"/>
    <property type="molecule type" value="Genomic_DNA"/>
</dbReference>
<accession>A0ABD2PR62</accession>
<dbReference type="Proteomes" id="UP001626550">
    <property type="component" value="Unassembled WGS sequence"/>
</dbReference>
<dbReference type="AlphaFoldDB" id="A0ABD2PR62"/>
<sequence length="120" mass="13515">MEHKNSDKAPLENLLGLLDTIHENLRLRPELQRYVEGLERECLEAQASIFEEANRQIQSALKCEAEAKRQALEKQKENAILVEECAALKALVHQLRSGLEGCESVELPPLPTQSSFPLQV</sequence>
<gene>
    <name evidence="1" type="ORF">Ciccas_011619</name>
</gene>
<reference evidence="1 2" key="1">
    <citation type="submission" date="2024-11" db="EMBL/GenBank/DDBJ databases">
        <title>Adaptive evolution of stress response genes in parasites aligns with host niche diversity.</title>
        <authorList>
            <person name="Hahn C."/>
            <person name="Resl P."/>
        </authorList>
    </citation>
    <scope>NUCLEOTIDE SEQUENCE [LARGE SCALE GENOMIC DNA]</scope>
    <source>
        <strain evidence="1">EGGRZ-B1_66</strain>
        <tissue evidence="1">Body</tissue>
    </source>
</reference>
<organism evidence="1 2">
    <name type="scientific">Cichlidogyrus casuarinus</name>
    <dbReference type="NCBI Taxonomy" id="1844966"/>
    <lineage>
        <taxon>Eukaryota</taxon>
        <taxon>Metazoa</taxon>
        <taxon>Spiralia</taxon>
        <taxon>Lophotrochozoa</taxon>
        <taxon>Platyhelminthes</taxon>
        <taxon>Monogenea</taxon>
        <taxon>Monopisthocotylea</taxon>
        <taxon>Dactylogyridea</taxon>
        <taxon>Ancyrocephalidae</taxon>
        <taxon>Cichlidogyrus</taxon>
    </lineage>
</organism>